<evidence type="ECO:0000259" key="4">
    <source>
        <dbReference type="Pfam" id="PF00535"/>
    </source>
</evidence>
<accession>A0A1G2KPV7</accession>
<keyword evidence="2" id="KW-0328">Glycosyltransferase</keyword>
<dbReference type="InterPro" id="IPR001173">
    <property type="entry name" value="Glyco_trans_2-like"/>
</dbReference>
<evidence type="ECO:0000256" key="1">
    <source>
        <dbReference type="ARBA" id="ARBA00006739"/>
    </source>
</evidence>
<dbReference type="GO" id="GO:0004582">
    <property type="term" value="F:dolichyl-phosphate beta-D-mannosyltransferase activity"/>
    <property type="evidence" value="ECO:0007669"/>
    <property type="project" value="InterPro"/>
</dbReference>
<dbReference type="CDD" id="cd06442">
    <property type="entry name" value="DPM1_like"/>
    <property type="match status" value="1"/>
</dbReference>
<evidence type="ECO:0000256" key="2">
    <source>
        <dbReference type="ARBA" id="ARBA00022676"/>
    </source>
</evidence>
<evidence type="ECO:0000313" key="6">
    <source>
        <dbReference type="Proteomes" id="UP000178710"/>
    </source>
</evidence>
<sequence length="234" mass="26206">MTKDLIILPTYNERANIETLIHAIFAIVPHVSILVVDDNSPDGTGAIVEALKLKFPRLHLLTREKKEGLGRAYAHAFREIAQHDALETVVTMDADFSHHPDYLPILLESCRKGYVAIGSRYVPGGKTVGWELWRRILSAGANIYIKIITRLPVDDATGGFNAIPATLLRKIDLTVFDASGYAFLIELKYLLWKQGGRFHEIPIVFRNRTGGESKISGHTIHEGILAPWKIIFSR</sequence>
<gene>
    <name evidence="5" type="ORF">A3C12_03055</name>
</gene>
<dbReference type="InterPro" id="IPR029044">
    <property type="entry name" value="Nucleotide-diphossugar_trans"/>
</dbReference>
<dbReference type="InterPro" id="IPR039528">
    <property type="entry name" value="DPM1-like"/>
</dbReference>
<reference evidence="5 6" key="1">
    <citation type="journal article" date="2016" name="Nat. Commun.">
        <title>Thousands of microbial genomes shed light on interconnected biogeochemical processes in an aquifer system.</title>
        <authorList>
            <person name="Anantharaman K."/>
            <person name="Brown C.T."/>
            <person name="Hug L.A."/>
            <person name="Sharon I."/>
            <person name="Castelle C.J."/>
            <person name="Probst A.J."/>
            <person name="Thomas B.C."/>
            <person name="Singh A."/>
            <person name="Wilkins M.J."/>
            <person name="Karaoz U."/>
            <person name="Brodie E.L."/>
            <person name="Williams K.H."/>
            <person name="Hubbard S.S."/>
            <person name="Banfield J.F."/>
        </authorList>
    </citation>
    <scope>NUCLEOTIDE SEQUENCE [LARGE SCALE GENOMIC DNA]</scope>
</reference>
<dbReference type="GO" id="GO:0009247">
    <property type="term" value="P:glycolipid biosynthetic process"/>
    <property type="evidence" value="ECO:0007669"/>
    <property type="project" value="TreeGrafter"/>
</dbReference>
<dbReference type="PANTHER" id="PTHR43398">
    <property type="entry name" value="DOLICHOL-PHOSPHATE MANNOSYLTRANSFERASE SUBUNIT 1"/>
    <property type="match status" value="1"/>
</dbReference>
<dbReference type="AlphaFoldDB" id="A0A1G2KPV7"/>
<evidence type="ECO:0000313" key="5">
    <source>
        <dbReference type="EMBL" id="OHA01437.1"/>
    </source>
</evidence>
<keyword evidence="3" id="KW-0808">Transferase</keyword>
<proteinExistence type="inferred from homology"/>
<comment type="similarity">
    <text evidence="1">Belongs to the glycosyltransferase 2 family.</text>
</comment>
<feature type="domain" description="Glycosyltransferase 2-like" evidence="4">
    <location>
        <begin position="6"/>
        <end position="170"/>
    </location>
</feature>
<dbReference type="PANTHER" id="PTHR43398:SF1">
    <property type="entry name" value="DOLICHOL-PHOSPHATE MANNOSYLTRANSFERASE SUBUNIT 1"/>
    <property type="match status" value="1"/>
</dbReference>
<dbReference type="SUPFAM" id="SSF53448">
    <property type="entry name" value="Nucleotide-diphospho-sugar transferases"/>
    <property type="match status" value="1"/>
</dbReference>
<dbReference type="Pfam" id="PF00535">
    <property type="entry name" value="Glycos_transf_2"/>
    <property type="match status" value="1"/>
</dbReference>
<organism evidence="5 6">
    <name type="scientific">Candidatus Sungbacteria bacterium RIFCSPHIGHO2_02_FULL_49_20</name>
    <dbReference type="NCBI Taxonomy" id="1802272"/>
    <lineage>
        <taxon>Bacteria</taxon>
        <taxon>Candidatus Sungiibacteriota</taxon>
    </lineage>
</organism>
<dbReference type="FunFam" id="3.90.550.10:FF:000122">
    <property type="entry name" value="Dolichol-phosphate mannosyltransferase subunit 1"/>
    <property type="match status" value="1"/>
</dbReference>
<dbReference type="EMBL" id="MHQK01000027">
    <property type="protein sequence ID" value="OHA01437.1"/>
    <property type="molecule type" value="Genomic_DNA"/>
</dbReference>
<dbReference type="Proteomes" id="UP000178710">
    <property type="component" value="Unassembled WGS sequence"/>
</dbReference>
<comment type="caution">
    <text evidence="5">The sequence shown here is derived from an EMBL/GenBank/DDBJ whole genome shotgun (WGS) entry which is preliminary data.</text>
</comment>
<protein>
    <recommendedName>
        <fullName evidence="4">Glycosyltransferase 2-like domain-containing protein</fullName>
    </recommendedName>
</protein>
<dbReference type="Gene3D" id="3.90.550.10">
    <property type="entry name" value="Spore Coat Polysaccharide Biosynthesis Protein SpsA, Chain A"/>
    <property type="match status" value="1"/>
</dbReference>
<dbReference type="GO" id="GO:0016020">
    <property type="term" value="C:membrane"/>
    <property type="evidence" value="ECO:0007669"/>
    <property type="project" value="GOC"/>
</dbReference>
<evidence type="ECO:0000256" key="3">
    <source>
        <dbReference type="ARBA" id="ARBA00022679"/>
    </source>
</evidence>
<name>A0A1G2KPV7_9BACT</name>